<evidence type="ECO:0000256" key="3">
    <source>
        <dbReference type="ARBA" id="ARBA00022840"/>
    </source>
</evidence>
<protein>
    <recommendedName>
        <fullName evidence="7">DNA mismatch repair proteins mutS family domain-containing protein</fullName>
    </recommendedName>
</protein>
<dbReference type="GO" id="GO:0005524">
    <property type="term" value="F:ATP binding"/>
    <property type="evidence" value="ECO:0007669"/>
    <property type="project" value="UniProtKB-KW"/>
</dbReference>
<comment type="similarity">
    <text evidence="1">Belongs to the DNA mismatch repair MutS family.</text>
</comment>
<dbReference type="FunFam" id="1.10.1420.10:FF:000013">
    <property type="entry name" value="mutS protein homolog 4"/>
    <property type="match status" value="1"/>
</dbReference>
<dbReference type="FunFam" id="3.40.50.300:FF:002054">
    <property type="entry name" value="DNA mismatch repair protein MSH4"/>
    <property type="match status" value="1"/>
</dbReference>
<dbReference type="SUPFAM" id="SSF48334">
    <property type="entry name" value="DNA repair protein MutS, domain III"/>
    <property type="match status" value="1"/>
</dbReference>
<evidence type="ECO:0000256" key="1">
    <source>
        <dbReference type="ARBA" id="ARBA00006271"/>
    </source>
</evidence>
<organism evidence="8 9">
    <name type="scientific">Acrodontium crateriforme</name>
    <dbReference type="NCBI Taxonomy" id="150365"/>
    <lineage>
        <taxon>Eukaryota</taxon>
        <taxon>Fungi</taxon>
        <taxon>Dikarya</taxon>
        <taxon>Ascomycota</taxon>
        <taxon>Pezizomycotina</taxon>
        <taxon>Dothideomycetes</taxon>
        <taxon>Dothideomycetidae</taxon>
        <taxon>Mycosphaerellales</taxon>
        <taxon>Teratosphaeriaceae</taxon>
        <taxon>Acrodontium</taxon>
    </lineage>
</organism>
<dbReference type="Pfam" id="PF05190">
    <property type="entry name" value="MutS_IV"/>
    <property type="match status" value="1"/>
</dbReference>
<evidence type="ECO:0000313" key="9">
    <source>
        <dbReference type="Proteomes" id="UP001303373"/>
    </source>
</evidence>
<dbReference type="GO" id="GO:0005634">
    <property type="term" value="C:nucleus"/>
    <property type="evidence" value="ECO:0007669"/>
    <property type="project" value="TreeGrafter"/>
</dbReference>
<name>A0AAQ3RCC0_9PEZI</name>
<dbReference type="InterPro" id="IPR007860">
    <property type="entry name" value="DNA_mmatch_repair_MutS_con_dom"/>
</dbReference>
<evidence type="ECO:0000256" key="4">
    <source>
        <dbReference type="ARBA" id="ARBA00023125"/>
    </source>
</evidence>
<evidence type="ECO:0000259" key="7">
    <source>
        <dbReference type="PROSITE" id="PS00486"/>
    </source>
</evidence>
<dbReference type="Proteomes" id="UP001303373">
    <property type="component" value="Chromosome 5"/>
</dbReference>
<keyword evidence="9" id="KW-1185">Reference proteome</keyword>
<dbReference type="PANTHER" id="PTHR11361:SF21">
    <property type="entry name" value="MUTS PROTEIN HOMOLOG 4"/>
    <property type="match status" value="1"/>
</dbReference>
<gene>
    <name evidence="8" type="ORF">R9X50_00398800</name>
</gene>
<keyword evidence="2" id="KW-0547">Nucleotide-binding</keyword>
<evidence type="ECO:0000256" key="5">
    <source>
        <dbReference type="ARBA" id="ARBA00023254"/>
    </source>
</evidence>
<dbReference type="PANTHER" id="PTHR11361">
    <property type="entry name" value="DNA MISMATCH REPAIR PROTEIN MUTS FAMILY MEMBER"/>
    <property type="match status" value="1"/>
</dbReference>
<dbReference type="Pfam" id="PF00488">
    <property type="entry name" value="MutS_V"/>
    <property type="match status" value="1"/>
</dbReference>
<dbReference type="InterPro" id="IPR007861">
    <property type="entry name" value="DNA_mismatch_repair_MutS_clamp"/>
</dbReference>
<dbReference type="InterPro" id="IPR027417">
    <property type="entry name" value="P-loop_NTPase"/>
</dbReference>
<dbReference type="PROSITE" id="PS00486">
    <property type="entry name" value="DNA_MISMATCH_REPAIR_2"/>
    <property type="match status" value="1"/>
</dbReference>
<dbReference type="EMBL" id="CP138584">
    <property type="protein sequence ID" value="WPH01153.1"/>
    <property type="molecule type" value="Genomic_DNA"/>
</dbReference>
<reference evidence="8 9" key="1">
    <citation type="submission" date="2023-11" db="EMBL/GenBank/DDBJ databases">
        <title>An acidophilic fungus is an integral part of prey digestion in a carnivorous sundew plant.</title>
        <authorList>
            <person name="Tsai I.J."/>
        </authorList>
    </citation>
    <scope>NUCLEOTIDE SEQUENCE [LARGE SCALE GENOMIC DNA]</scope>
    <source>
        <strain evidence="8">169a</strain>
    </source>
</reference>
<evidence type="ECO:0000256" key="6">
    <source>
        <dbReference type="SAM" id="MobiDB-lite"/>
    </source>
</evidence>
<keyword evidence="5" id="KW-0469">Meiosis</keyword>
<feature type="region of interest" description="Disordered" evidence="6">
    <location>
        <begin position="864"/>
        <end position="894"/>
    </location>
</feature>
<evidence type="ECO:0000313" key="8">
    <source>
        <dbReference type="EMBL" id="WPH01153.1"/>
    </source>
</evidence>
<dbReference type="InterPro" id="IPR045076">
    <property type="entry name" value="MutS"/>
</dbReference>
<dbReference type="SUPFAM" id="SSF52540">
    <property type="entry name" value="P-loop containing nucleoside triphosphate hydrolases"/>
    <property type="match status" value="1"/>
</dbReference>
<feature type="region of interest" description="Disordered" evidence="6">
    <location>
        <begin position="1"/>
        <end position="80"/>
    </location>
</feature>
<accession>A0AAQ3RCC0</accession>
<dbReference type="GO" id="GO:0030983">
    <property type="term" value="F:mismatched DNA binding"/>
    <property type="evidence" value="ECO:0007669"/>
    <property type="project" value="InterPro"/>
</dbReference>
<dbReference type="Gene3D" id="3.30.420.110">
    <property type="entry name" value="MutS, connector domain"/>
    <property type="match status" value="1"/>
</dbReference>
<dbReference type="SMART" id="SM00534">
    <property type="entry name" value="MUTSac"/>
    <property type="match status" value="1"/>
</dbReference>
<evidence type="ECO:0000256" key="2">
    <source>
        <dbReference type="ARBA" id="ARBA00022741"/>
    </source>
</evidence>
<dbReference type="InterPro" id="IPR007696">
    <property type="entry name" value="DNA_mismatch_repair_MutS_core"/>
</dbReference>
<dbReference type="InterPro" id="IPR036678">
    <property type="entry name" value="MutS_con_dom_sf"/>
</dbReference>
<proteinExistence type="inferred from homology"/>
<feature type="compositionally biased region" description="Polar residues" evidence="6">
    <location>
        <begin position="884"/>
        <end position="894"/>
    </location>
</feature>
<keyword evidence="3" id="KW-0067">ATP-binding</keyword>
<dbReference type="InterPro" id="IPR000432">
    <property type="entry name" value="DNA_mismatch_repair_MutS_C"/>
</dbReference>
<dbReference type="SUPFAM" id="SSF53150">
    <property type="entry name" value="DNA repair protein MutS, domain II"/>
    <property type="match status" value="1"/>
</dbReference>
<dbReference type="InterPro" id="IPR036187">
    <property type="entry name" value="DNA_mismatch_repair_MutS_sf"/>
</dbReference>
<feature type="region of interest" description="Disordered" evidence="6">
    <location>
        <begin position="909"/>
        <end position="935"/>
    </location>
</feature>
<dbReference type="GO" id="GO:0006298">
    <property type="term" value="P:mismatch repair"/>
    <property type="evidence" value="ECO:0007669"/>
    <property type="project" value="InterPro"/>
</dbReference>
<sequence>MENELSNSRCPTSYSSRTEPNHISPSLTTSQRLASGNPIVSSSNPYYKTTTGDNATTTTRPRTSARSVGRPSTARPRTGYSTLGVENQEIVCAVSESRGTSPIVGLAFVNLDTGEAVLSQISDSQTFVRTIHKLVVFNPSTILIMSTTANPKSKLFSIIEETLEDIERSIMLLDRRYWSETAGTEYIEQLAFPEDVNSIKTASSGNFYAVCCLAAALKYVQLCLKKTFPFRSLRIKYEPSEGSMMIDLSTIRSLELVQNLQNQKSRDCLFGLLNETQTPMGARLLRSNILQPLTDSATLCTRYDALEELSTKEDMFFAVRRALAPFLDVDKTLTQLIIERTEIDLKVTEQSINNVIVLKQVIGLIGPLYESLIGARSSMLEEIRNLCAPANLDAIRELINGTINKDTTYAKQPLDCRNQRTYAVKSGVNGLLDVARQTYKEAMSDALQHVTALGEQHEIALQTKFDNARGFYIRLHATELENRPLPPVFINVFRKRDQIECQTLDLIKHNQKISDAQTEAILMSDQAVRELVGNIRQHISILFKICEAIAMLDMLSAFAQMVTTQSYVRPNIGDAVAIHRGRHPIRDKIENAKFVPNDVYATQQTRFQIITGCNMSGKSTYIRSIALMTVMAQIGCFVPAQYAVFPIIRQLFARVSMDDNIEANVSTFAAEMREAAFILRNIDCHSMAIVDELGRGTSTRDGLAIALAIAEALVGSRALIWFVTHFRDLAHIMSQRNGVVNLHLAADLSKPDQMRMSYHVESGVVQDEHYGLKLAKFVSLPPDVIEHAELVARTLEQRMKSKKKTSPGIIQARRRKLLLNLKEHLVQAKDGNMDDQTLTEWLLDLRREFVIRMSALDEEARKLDLGTDDDSAQDGQGRDDRPTTAGTWRTAASTEAQTLREAGRLQSNAVEELESEDQSRNVHSNSSDEYGDADEADFMLTDAIPTIERSTTNSDIGDYL</sequence>
<dbReference type="Gene3D" id="1.10.1420.10">
    <property type="match status" value="2"/>
</dbReference>
<feature type="compositionally biased region" description="Polar residues" evidence="6">
    <location>
        <begin position="1"/>
        <end position="48"/>
    </location>
</feature>
<dbReference type="Pfam" id="PF05192">
    <property type="entry name" value="MutS_III"/>
    <property type="match status" value="1"/>
</dbReference>
<keyword evidence="4" id="KW-0238">DNA-binding</keyword>
<dbReference type="GO" id="GO:0140664">
    <property type="term" value="F:ATP-dependent DNA damage sensor activity"/>
    <property type="evidence" value="ECO:0007669"/>
    <property type="project" value="InterPro"/>
</dbReference>
<feature type="compositionally biased region" description="Low complexity" evidence="6">
    <location>
        <begin position="49"/>
        <end position="62"/>
    </location>
</feature>
<feature type="domain" description="DNA mismatch repair proteins mutS family" evidence="7">
    <location>
        <begin position="686"/>
        <end position="702"/>
    </location>
</feature>
<dbReference type="Gene3D" id="3.40.50.300">
    <property type="entry name" value="P-loop containing nucleotide triphosphate hydrolases"/>
    <property type="match status" value="1"/>
</dbReference>
<dbReference type="SMART" id="SM00533">
    <property type="entry name" value="MUTSd"/>
    <property type="match status" value="1"/>
</dbReference>
<dbReference type="Pfam" id="PF05188">
    <property type="entry name" value="MutS_II"/>
    <property type="match status" value="1"/>
</dbReference>
<dbReference type="GO" id="GO:0007131">
    <property type="term" value="P:reciprocal meiotic recombination"/>
    <property type="evidence" value="ECO:0007669"/>
    <property type="project" value="TreeGrafter"/>
</dbReference>
<dbReference type="AlphaFoldDB" id="A0AAQ3RCC0"/>